<dbReference type="Pfam" id="PF14203">
    <property type="entry name" value="TTRAP"/>
    <property type="match status" value="1"/>
</dbReference>
<dbReference type="InterPro" id="IPR041965">
    <property type="entry name" value="TTRAP_sf"/>
</dbReference>
<dbReference type="InterPro" id="IPR025468">
    <property type="entry name" value="TTRAP"/>
</dbReference>
<evidence type="ECO:0000313" key="1">
    <source>
        <dbReference type="EMBL" id="RHG27962.1"/>
    </source>
</evidence>
<dbReference type="AlphaFoldDB" id="A0A414T182"/>
<dbReference type="Gene3D" id="1.10.10.1850">
    <property type="entry name" value="Sporulation protein-like"/>
    <property type="match status" value="1"/>
</dbReference>
<sequence length="68" mass="7881">MNTKFTVEESNLISIFEDKSRKKVIHNIRDVREHLDDEEMVELVSRVLGKLDSISDVEFAELEFVAAD</sequence>
<comment type="caution">
    <text evidence="1">The sequence shown here is derived from an EMBL/GenBank/DDBJ whole genome shotgun (WGS) entry which is preliminary data.</text>
</comment>
<proteinExistence type="predicted"/>
<organism evidence="1 2">
    <name type="scientific">Roseburia intestinalis</name>
    <dbReference type="NCBI Taxonomy" id="166486"/>
    <lineage>
        <taxon>Bacteria</taxon>
        <taxon>Bacillati</taxon>
        <taxon>Bacillota</taxon>
        <taxon>Clostridia</taxon>
        <taxon>Lachnospirales</taxon>
        <taxon>Lachnospiraceae</taxon>
        <taxon>Roseburia</taxon>
    </lineage>
</organism>
<gene>
    <name evidence="1" type="ORF">DW264_10820</name>
</gene>
<protein>
    <recommendedName>
        <fullName evidence="3">Tranposon-transfer assisting protein</fullName>
    </recommendedName>
</protein>
<evidence type="ECO:0000313" key="2">
    <source>
        <dbReference type="Proteomes" id="UP000284051"/>
    </source>
</evidence>
<dbReference type="GeneID" id="61432623"/>
<dbReference type="RefSeq" id="WP_006858847.1">
    <property type="nucleotide sequence ID" value="NZ_CP102289.1"/>
</dbReference>
<reference evidence="1 2" key="1">
    <citation type="submission" date="2018-08" db="EMBL/GenBank/DDBJ databases">
        <title>A genome reference for cultivated species of the human gut microbiota.</title>
        <authorList>
            <person name="Zou Y."/>
            <person name="Xue W."/>
            <person name="Luo G."/>
        </authorList>
    </citation>
    <scope>NUCLEOTIDE SEQUENCE [LARGE SCALE GENOMIC DNA]</scope>
    <source>
        <strain evidence="1 2">AM22-21LB</strain>
    </source>
</reference>
<name>A0A414T182_9FIRM</name>
<dbReference type="Proteomes" id="UP000284051">
    <property type="component" value="Unassembled WGS sequence"/>
</dbReference>
<accession>A0A414T182</accession>
<dbReference type="EMBL" id="QRID01000009">
    <property type="protein sequence ID" value="RHG27962.1"/>
    <property type="molecule type" value="Genomic_DNA"/>
</dbReference>
<evidence type="ECO:0008006" key="3">
    <source>
        <dbReference type="Google" id="ProtNLM"/>
    </source>
</evidence>